<name>D7DZ06_NOSA0</name>
<protein>
    <submittedName>
        <fullName evidence="1">Uncharacterized protein</fullName>
    </submittedName>
</protein>
<dbReference type="EMBL" id="CP002059">
    <property type="protein sequence ID" value="ADI64485.1"/>
    <property type="molecule type" value="Genomic_DNA"/>
</dbReference>
<evidence type="ECO:0000313" key="2">
    <source>
        <dbReference type="Proteomes" id="UP000001511"/>
    </source>
</evidence>
<organism evidence="1 2">
    <name type="scientific">Nostoc azollae (strain 0708)</name>
    <name type="common">Anabaena azollae (strain 0708)</name>
    <dbReference type="NCBI Taxonomy" id="551115"/>
    <lineage>
        <taxon>Bacteria</taxon>
        <taxon>Bacillati</taxon>
        <taxon>Cyanobacteriota</taxon>
        <taxon>Cyanophyceae</taxon>
        <taxon>Nostocales</taxon>
        <taxon>Nostocaceae</taxon>
        <taxon>Trichormus</taxon>
    </lineage>
</organism>
<dbReference type="AlphaFoldDB" id="D7DZ06"/>
<dbReference type="KEGG" id="naz:Aazo_2593"/>
<gene>
    <name evidence="1" type="ordered locus">Aazo_2593</name>
</gene>
<evidence type="ECO:0000313" key="1">
    <source>
        <dbReference type="EMBL" id="ADI64485.1"/>
    </source>
</evidence>
<dbReference type="Proteomes" id="UP000001511">
    <property type="component" value="Chromosome"/>
</dbReference>
<reference evidence="1 2" key="1">
    <citation type="journal article" date="2010" name="PLoS ONE">
        <title>Genome erosion in a nitrogen-fixing vertically transmitted endosymbiotic multicellular cyanobacterium.</title>
        <authorList>
            <person name="Ran L."/>
            <person name="Larsson J."/>
            <person name="Vigil-Stenman T."/>
            <person name="Nylander J.A."/>
            <person name="Ininbergs K."/>
            <person name="Zheng W.W."/>
            <person name="Lapidus A."/>
            <person name="Lowry S."/>
            <person name="Haselkorn R."/>
            <person name="Bergman B."/>
        </authorList>
    </citation>
    <scope>NUCLEOTIDE SEQUENCE [LARGE SCALE GENOMIC DNA]</scope>
    <source>
        <strain evidence="1 2">0708</strain>
    </source>
</reference>
<keyword evidence="2" id="KW-1185">Reference proteome</keyword>
<sequence>MQKLRDDGIDSNERKIISTMNKSLDESLSQEVAESIKSKAKAPFENAYKAVLATEGARYVQGFVVFTGQPYKPVEHAWIELQDVIIDPTFPYLQRNPHNIWYFPAQSLTVKKLKAIIEESKEDYPEDDPLPVYGKIPYEYYGDLMLGDQEYLIAYQAAEVKCREINSVDRGKN</sequence>
<accession>D7DZ06</accession>
<proteinExistence type="predicted"/>
<dbReference type="STRING" id="551115.Aazo_2593"/>
<dbReference type="HOGENOM" id="CLU_1649113_0_0_3"/>
<dbReference type="eggNOG" id="ENOG502ZU50">
    <property type="taxonomic scope" value="Bacteria"/>
</dbReference>